<dbReference type="InterPro" id="IPR001315">
    <property type="entry name" value="CARD"/>
</dbReference>
<dbReference type="PROSITE" id="PS50209">
    <property type="entry name" value="CARD"/>
    <property type="match status" value="1"/>
</dbReference>
<proteinExistence type="predicted"/>
<evidence type="ECO:0000256" key="1">
    <source>
        <dbReference type="SAM" id="MobiDB-lite"/>
    </source>
</evidence>
<feature type="domain" description="CARD" evidence="2">
    <location>
        <begin position="41"/>
        <end position="132"/>
    </location>
</feature>
<dbReference type="Pfam" id="PF00619">
    <property type="entry name" value="CARD"/>
    <property type="match status" value="1"/>
</dbReference>
<feature type="region of interest" description="Disordered" evidence="1">
    <location>
        <begin position="1"/>
        <end position="48"/>
    </location>
</feature>
<reference evidence="3" key="1">
    <citation type="submission" date="2025-08" db="UniProtKB">
        <authorList>
            <consortium name="Ensembl"/>
        </authorList>
    </citation>
    <scope>IDENTIFICATION</scope>
</reference>
<dbReference type="Gene3D" id="1.10.533.10">
    <property type="entry name" value="Death Domain, Fas"/>
    <property type="match status" value="1"/>
</dbReference>
<dbReference type="GO" id="GO:0042981">
    <property type="term" value="P:regulation of apoptotic process"/>
    <property type="evidence" value="ECO:0007669"/>
    <property type="project" value="InterPro"/>
</dbReference>
<sequence>MSPAAGEGTSDLQSSPHHTVAHPAEQATSSNTSSPPATSSEAKTAEGELRRIRSEFVKRVSIPVVKCLLDDLWQQKVFSTEEKESVMEDQNIRADRARCLIDLVIPKGERASQAMIDNMKLMDNHLCITLGL</sequence>
<evidence type="ECO:0000313" key="4">
    <source>
        <dbReference type="Proteomes" id="UP000694546"/>
    </source>
</evidence>
<dbReference type="SUPFAM" id="SSF47986">
    <property type="entry name" value="DEATH domain"/>
    <property type="match status" value="1"/>
</dbReference>
<name>A0A8C5BXB1_GADMO</name>
<dbReference type="GeneTree" id="ENSGT01030000239933"/>
<evidence type="ECO:0000313" key="3">
    <source>
        <dbReference type="Ensembl" id="ENSGMOP00000052373.1"/>
    </source>
</evidence>
<reference evidence="3" key="2">
    <citation type="submission" date="2025-09" db="UniProtKB">
        <authorList>
            <consortium name="Ensembl"/>
        </authorList>
    </citation>
    <scope>IDENTIFICATION</scope>
</reference>
<protein>
    <recommendedName>
        <fullName evidence="2">CARD domain-containing protein</fullName>
    </recommendedName>
</protein>
<feature type="compositionally biased region" description="Low complexity" evidence="1">
    <location>
        <begin position="27"/>
        <end position="42"/>
    </location>
</feature>
<organism evidence="3 4">
    <name type="scientific">Gadus morhua</name>
    <name type="common">Atlantic cod</name>
    <dbReference type="NCBI Taxonomy" id="8049"/>
    <lineage>
        <taxon>Eukaryota</taxon>
        <taxon>Metazoa</taxon>
        <taxon>Chordata</taxon>
        <taxon>Craniata</taxon>
        <taxon>Vertebrata</taxon>
        <taxon>Euteleostomi</taxon>
        <taxon>Actinopterygii</taxon>
        <taxon>Neopterygii</taxon>
        <taxon>Teleostei</taxon>
        <taxon>Neoteleostei</taxon>
        <taxon>Acanthomorphata</taxon>
        <taxon>Zeiogadaria</taxon>
        <taxon>Gadariae</taxon>
        <taxon>Gadiformes</taxon>
        <taxon>Gadoidei</taxon>
        <taxon>Gadidae</taxon>
        <taxon>Gadus</taxon>
    </lineage>
</organism>
<evidence type="ECO:0000259" key="2">
    <source>
        <dbReference type="PROSITE" id="PS50209"/>
    </source>
</evidence>
<accession>A0A8C5BXB1</accession>
<dbReference type="Ensembl" id="ENSGMOT00000036016.1">
    <property type="protein sequence ID" value="ENSGMOP00000052373.1"/>
    <property type="gene ID" value="ENSGMOG00000030543.1"/>
</dbReference>
<dbReference type="InterPro" id="IPR011029">
    <property type="entry name" value="DEATH-like_dom_sf"/>
</dbReference>
<dbReference type="AlphaFoldDB" id="A0A8C5BXB1"/>
<dbReference type="Proteomes" id="UP000694546">
    <property type="component" value="Chromosome 16"/>
</dbReference>
<keyword evidence="4" id="KW-1185">Reference proteome</keyword>